<organism evidence="2 3">
    <name type="scientific">Microtus ochrogaster</name>
    <name type="common">Prairie vole</name>
    <dbReference type="NCBI Taxonomy" id="79684"/>
    <lineage>
        <taxon>Eukaryota</taxon>
        <taxon>Metazoa</taxon>
        <taxon>Chordata</taxon>
        <taxon>Craniata</taxon>
        <taxon>Vertebrata</taxon>
        <taxon>Euteleostomi</taxon>
        <taxon>Mammalia</taxon>
        <taxon>Eutheria</taxon>
        <taxon>Euarchontoglires</taxon>
        <taxon>Glires</taxon>
        <taxon>Rodentia</taxon>
        <taxon>Myomorpha</taxon>
        <taxon>Muroidea</taxon>
        <taxon>Cricetidae</taxon>
        <taxon>Arvicolinae</taxon>
        <taxon>Microtus</taxon>
    </lineage>
</organism>
<proteinExistence type="predicted"/>
<accession>A0A8J6GPK3</accession>
<dbReference type="EMBL" id="JAATJU010021123">
    <property type="protein sequence ID" value="KAH0514621.1"/>
    <property type="molecule type" value="Genomic_DNA"/>
</dbReference>
<dbReference type="SUPFAM" id="SSF56059">
    <property type="entry name" value="Glutathione synthetase ATP-binding domain-like"/>
    <property type="match status" value="1"/>
</dbReference>
<dbReference type="AlphaFoldDB" id="A0A8J6GPK3"/>
<evidence type="ECO:0000259" key="1">
    <source>
        <dbReference type="Pfam" id="PF24948"/>
    </source>
</evidence>
<sequence length="168" mass="19007">MSAKAISEQTSKELLYKYICTTSAIQNRFKYARVTPDTDWVRLLQDHPWLLSQSLVVKPDQLIKRGGKPGLIGVNLTLDGVKSWLKPRLGHEAAFGKAKGFLKNFLIDPFVPHRCMDVGDVDAKAQKLLVGVDEKLNTEDIKRHLLVHAPEDKKEVLASFIFGLFNFY</sequence>
<comment type="caution">
    <text evidence="2">The sequence shown here is derived from an EMBL/GenBank/DDBJ whole genome shotgun (WGS) entry which is preliminary data.</text>
</comment>
<dbReference type="Gene3D" id="3.30.470.110">
    <property type="match status" value="2"/>
</dbReference>
<evidence type="ECO:0000313" key="2">
    <source>
        <dbReference type="EMBL" id="KAH0514621.1"/>
    </source>
</evidence>
<dbReference type="Pfam" id="PF24948">
    <property type="entry name" value="Citrate_synth_N"/>
    <property type="match status" value="1"/>
</dbReference>
<reference evidence="2" key="1">
    <citation type="submission" date="2020-03" db="EMBL/GenBank/DDBJ databases">
        <title>Studies in the Genomics of Life Span.</title>
        <authorList>
            <person name="Glass D."/>
        </authorList>
    </citation>
    <scope>NUCLEOTIDE SEQUENCE</scope>
    <source>
        <strain evidence="2">LTLLF</strain>
        <tissue evidence="2">Muscle</tissue>
    </source>
</reference>
<name>A0A8J6GPK3_MICOH</name>
<dbReference type="Proteomes" id="UP000710432">
    <property type="component" value="Unassembled WGS sequence"/>
</dbReference>
<feature type="domain" description="ATP-citrate synthase ATP-grasp" evidence="1">
    <location>
        <begin position="2"/>
        <end position="114"/>
    </location>
</feature>
<dbReference type="InterPro" id="IPR056749">
    <property type="entry name" value="Citrate_synth_N"/>
</dbReference>
<protein>
    <submittedName>
        <fullName evidence="2">ATP-citrate synthase</fullName>
    </submittedName>
</protein>
<gene>
    <name evidence="2" type="ORF">LTLLF_134240</name>
</gene>
<evidence type="ECO:0000313" key="3">
    <source>
        <dbReference type="Proteomes" id="UP000710432"/>
    </source>
</evidence>